<proteinExistence type="predicted"/>
<protein>
    <submittedName>
        <fullName evidence="1">Uncharacterized protein</fullName>
    </submittedName>
</protein>
<feature type="non-terminal residue" evidence="1">
    <location>
        <position position="1"/>
    </location>
</feature>
<name>A0ABP0IIC4_9DINO</name>
<organism evidence="1 2">
    <name type="scientific">Durusdinium trenchii</name>
    <dbReference type="NCBI Taxonomy" id="1381693"/>
    <lineage>
        <taxon>Eukaryota</taxon>
        <taxon>Sar</taxon>
        <taxon>Alveolata</taxon>
        <taxon>Dinophyceae</taxon>
        <taxon>Suessiales</taxon>
        <taxon>Symbiodiniaceae</taxon>
        <taxon>Durusdinium</taxon>
    </lineage>
</organism>
<sequence length="292" mass="32640">FPTEQALPTEFMALCQKLKDLKSSQVDKPAQWCSSLIASGHKQDLLAMDASVRSSLGADCEKLLRSCQVLVDYEQVPEKQPEIFRNQLWEDKNTLRAGVLALLDLQSGVEAPTVDEVKQILLSKLLKSIQSLNDKFFEAKRVVRDTYQLVVKVQEKISSGEDFDAAVTEANEHEDEVKELVEGGLTSLLELEHTAQNVLQWKPDLSPIPNLKDAVINLGNSLEVKPTAFQIGSAVYALMVADILCRSRLGEDTPKDIVKDIVSFRAFSSQVLKLNKKDLPVELTQRLDKCYK</sequence>
<reference evidence="1 2" key="1">
    <citation type="submission" date="2024-02" db="EMBL/GenBank/DDBJ databases">
        <authorList>
            <person name="Chen Y."/>
            <person name="Shah S."/>
            <person name="Dougan E. K."/>
            <person name="Thang M."/>
            <person name="Chan C."/>
        </authorList>
    </citation>
    <scope>NUCLEOTIDE SEQUENCE [LARGE SCALE GENOMIC DNA]</scope>
</reference>
<feature type="non-terminal residue" evidence="1">
    <location>
        <position position="292"/>
    </location>
</feature>
<dbReference type="EMBL" id="CAXAMM010004087">
    <property type="protein sequence ID" value="CAK9002342.1"/>
    <property type="molecule type" value="Genomic_DNA"/>
</dbReference>
<evidence type="ECO:0000313" key="1">
    <source>
        <dbReference type="EMBL" id="CAK9002342.1"/>
    </source>
</evidence>
<dbReference type="Proteomes" id="UP001642464">
    <property type="component" value="Unassembled WGS sequence"/>
</dbReference>
<keyword evidence="2" id="KW-1185">Reference proteome</keyword>
<accession>A0ABP0IIC4</accession>
<gene>
    <name evidence="1" type="ORF">SCF082_LOCUS7303</name>
</gene>
<comment type="caution">
    <text evidence="1">The sequence shown here is derived from an EMBL/GenBank/DDBJ whole genome shotgun (WGS) entry which is preliminary data.</text>
</comment>
<evidence type="ECO:0000313" key="2">
    <source>
        <dbReference type="Proteomes" id="UP001642464"/>
    </source>
</evidence>